<reference evidence="1 2" key="1">
    <citation type="journal article" date="2011" name="Plasmid">
        <title>Streptomyces turgidiscabies Car8 contains a modular pathogenicity island that shares virulence genes with other actinobacterial plant pathogens.</title>
        <authorList>
            <person name="Huguet-Tapia J.C."/>
            <person name="Badger J.H."/>
            <person name="Loria R."/>
            <person name="Pettis G.S."/>
        </authorList>
    </citation>
    <scope>NUCLEOTIDE SEQUENCE [LARGE SCALE GENOMIC DNA]</scope>
    <source>
        <strain evidence="1 2">Car8</strain>
    </source>
</reference>
<sequence>MASFLQERTVRVSLRITADLRHTVKRNQRVRILIRRCERLCRPTARLLPPAGTR</sequence>
<gene>
    <name evidence="1" type="ORF">STRTUCAR8_10252</name>
</gene>
<protein>
    <submittedName>
        <fullName evidence="1">Uncharacterized protein</fullName>
    </submittedName>
</protein>
<dbReference type="AlphaFoldDB" id="L7F4M0"/>
<comment type="caution">
    <text evidence="1">The sequence shown here is derived from an EMBL/GenBank/DDBJ whole genome shotgun (WGS) entry which is preliminary data.</text>
</comment>
<dbReference type="EMBL" id="AEJB01000361">
    <property type="protein sequence ID" value="ELP66257.1"/>
    <property type="molecule type" value="Genomic_DNA"/>
</dbReference>
<organism evidence="1 2">
    <name type="scientific">Streptomyces turgidiscabies (strain Car8)</name>
    <dbReference type="NCBI Taxonomy" id="698760"/>
    <lineage>
        <taxon>Bacteria</taxon>
        <taxon>Bacillati</taxon>
        <taxon>Actinomycetota</taxon>
        <taxon>Actinomycetes</taxon>
        <taxon>Kitasatosporales</taxon>
        <taxon>Streptomycetaceae</taxon>
        <taxon>Streptomyces</taxon>
    </lineage>
</organism>
<proteinExistence type="predicted"/>
<name>L7F4M0_STRT8</name>
<accession>L7F4M0</accession>
<evidence type="ECO:0000313" key="1">
    <source>
        <dbReference type="EMBL" id="ELP66257.1"/>
    </source>
</evidence>
<keyword evidence="2" id="KW-1185">Reference proteome</keyword>
<dbReference type="Proteomes" id="UP000010931">
    <property type="component" value="Unassembled WGS sequence"/>
</dbReference>
<evidence type="ECO:0000313" key="2">
    <source>
        <dbReference type="Proteomes" id="UP000010931"/>
    </source>
</evidence>